<dbReference type="PANTHER" id="PTHR43667">
    <property type="entry name" value="CYCLOPROPANE-FATTY-ACYL-PHOSPHOLIPID SYNTHASE"/>
    <property type="match status" value="1"/>
</dbReference>
<evidence type="ECO:0000256" key="1">
    <source>
        <dbReference type="ARBA" id="ARBA00010815"/>
    </source>
</evidence>
<evidence type="ECO:0000256" key="4">
    <source>
        <dbReference type="ARBA" id="ARBA00022691"/>
    </source>
</evidence>
<gene>
    <name evidence="6" type="ORF">EVJ58_g8667</name>
</gene>
<dbReference type="Proteomes" id="UP000298390">
    <property type="component" value="Unassembled WGS sequence"/>
</dbReference>
<evidence type="ECO:0000256" key="3">
    <source>
        <dbReference type="ARBA" id="ARBA00022679"/>
    </source>
</evidence>
<evidence type="ECO:0000256" key="5">
    <source>
        <dbReference type="ARBA" id="ARBA00023098"/>
    </source>
</evidence>
<comment type="caution">
    <text evidence="6">The sequence shown here is derived from an EMBL/GenBank/DDBJ whole genome shotgun (WGS) entry which is preliminary data.</text>
</comment>
<sequence>MSLHKTQVLRTSRTYEHGATRLLDGAWSQFSQYLPYVTRGAVSRIAKDNVFRALSQISHGRLEVIVSDERFTFGETSSSGAAPRARLVVKDDAFWARLALFTDLGLAEGYMIGEVDCEDITSLIEVIIANRRNFDGLNTLTSSLLSIGRRLTAYKFLGDLATSPANISAHYDLGNTLFEAFLSDDMNYSSAIFEDYEEDVNADAAKRLLETLESAQMRKMRNIIRQLRIQPGNRVLEIGTGWGALAILMAQTVDCTIDTITLSTEQAELATRRVADAGLADRVKVHYMDFRECRNKPDWAGAFDKFFSIEMIDNLSKDFIAEFWSVVDWALKPRTAIGVVQVISMPEARIPAYDKARADFIQKWVSATQSMTSLWLYTHLTIDGTQGRLTVDSVHNIGPHYARTLREWKRKFLSNWPGLIAKELAVQYELDDAELEIFKRKWIYYFDYCEAGFATRSLGDHVITFTREGYADFGCDFDSHF</sequence>
<dbReference type="EMBL" id="SEKV01000662">
    <property type="protein sequence ID" value="TFY54764.1"/>
    <property type="molecule type" value="Genomic_DNA"/>
</dbReference>
<dbReference type="Pfam" id="PF02353">
    <property type="entry name" value="CMAS"/>
    <property type="match status" value="1"/>
</dbReference>
<evidence type="ECO:0000256" key="2">
    <source>
        <dbReference type="ARBA" id="ARBA00022603"/>
    </source>
</evidence>
<dbReference type="InterPro" id="IPR029063">
    <property type="entry name" value="SAM-dependent_MTases_sf"/>
</dbReference>
<evidence type="ECO:0008006" key="8">
    <source>
        <dbReference type="Google" id="ProtNLM"/>
    </source>
</evidence>
<dbReference type="InterPro" id="IPR003333">
    <property type="entry name" value="CMAS"/>
</dbReference>
<reference evidence="6 7" key="1">
    <citation type="submission" date="2019-01" db="EMBL/GenBank/DDBJ databases">
        <title>Genome sequencing of the rare red list fungi Fomitopsis rosea.</title>
        <authorList>
            <person name="Buettner E."/>
            <person name="Kellner H."/>
        </authorList>
    </citation>
    <scope>NUCLEOTIDE SEQUENCE [LARGE SCALE GENOMIC DNA]</scope>
    <source>
        <strain evidence="6 7">DSM 105464</strain>
    </source>
</reference>
<keyword evidence="5" id="KW-0443">Lipid metabolism</keyword>
<dbReference type="SUPFAM" id="SSF53335">
    <property type="entry name" value="S-adenosyl-L-methionine-dependent methyltransferases"/>
    <property type="match status" value="1"/>
</dbReference>
<comment type="similarity">
    <text evidence="1">Belongs to the CFA/CMAS family.</text>
</comment>
<protein>
    <recommendedName>
        <fullName evidence="8">Cyclopropane-fatty-acyl-phospholipid synthase</fullName>
    </recommendedName>
</protein>
<dbReference type="STRING" id="34475.A0A4Y9XWY1"/>
<keyword evidence="2" id="KW-0489">Methyltransferase</keyword>
<dbReference type="GO" id="GO:0008610">
    <property type="term" value="P:lipid biosynthetic process"/>
    <property type="evidence" value="ECO:0007669"/>
    <property type="project" value="InterPro"/>
</dbReference>
<accession>A0A4Y9XWY1</accession>
<keyword evidence="3" id="KW-0808">Transferase</keyword>
<dbReference type="PANTHER" id="PTHR43667:SF2">
    <property type="entry name" value="FATTY ACID C-METHYL TRANSFERASE"/>
    <property type="match status" value="1"/>
</dbReference>
<evidence type="ECO:0000313" key="6">
    <source>
        <dbReference type="EMBL" id="TFY54764.1"/>
    </source>
</evidence>
<dbReference type="PIRSF" id="PIRSF003085">
    <property type="entry name" value="CMAS"/>
    <property type="match status" value="1"/>
</dbReference>
<organism evidence="6 7">
    <name type="scientific">Rhodofomes roseus</name>
    <dbReference type="NCBI Taxonomy" id="34475"/>
    <lineage>
        <taxon>Eukaryota</taxon>
        <taxon>Fungi</taxon>
        <taxon>Dikarya</taxon>
        <taxon>Basidiomycota</taxon>
        <taxon>Agaricomycotina</taxon>
        <taxon>Agaricomycetes</taxon>
        <taxon>Polyporales</taxon>
        <taxon>Rhodofomes</taxon>
    </lineage>
</organism>
<dbReference type="AlphaFoldDB" id="A0A4Y9XWY1"/>
<name>A0A4Y9XWY1_9APHY</name>
<dbReference type="InterPro" id="IPR050723">
    <property type="entry name" value="CFA/CMAS"/>
</dbReference>
<proteinExistence type="inferred from homology"/>
<dbReference type="GO" id="GO:0008168">
    <property type="term" value="F:methyltransferase activity"/>
    <property type="evidence" value="ECO:0007669"/>
    <property type="project" value="UniProtKB-KW"/>
</dbReference>
<dbReference type="Gene3D" id="3.40.50.150">
    <property type="entry name" value="Vaccinia Virus protein VP39"/>
    <property type="match status" value="1"/>
</dbReference>
<dbReference type="CDD" id="cd02440">
    <property type="entry name" value="AdoMet_MTases"/>
    <property type="match status" value="1"/>
</dbReference>
<keyword evidence="4" id="KW-0949">S-adenosyl-L-methionine</keyword>
<evidence type="ECO:0000313" key="7">
    <source>
        <dbReference type="Proteomes" id="UP000298390"/>
    </source>
</evidence>
<dbReference type="GO" id="GO:0032259">
    <property type="term" value="P:methylation"/>
    <property type="evidence" value="ECO:0007669"/>
    <property type="project" value="UniProtKB-KW"/>
</dbReference>